<dbReference type="AlphaFoldDB" id="A0A4Y2ENI4"/>
<feature type="coiled-coil region" evidence="1">
    <location>
        <begin position="135"/>
        <end position="169"/>
    </location>
</feature>
<comment type="caution">
    <text evidence="3">The sequence shown here is derived from an EMBL/GenBank/DDBJ whole genome shotgun (WGS) entry which is preliminary data.</text>
</comment>
<organism evidence="3 4">
    <name type="scientific">Araneus ventricosus</name>
    <name type="common">Orbweaver spider</name>
    <name type="synonym">Epeira ventricosa</name>
    <dbReference type="NCBI Taxonomy" id="182803"/>
    <lineage>
        <taxon>Eukaryota</taxon>
        <taxon>Metazoa</taxon>
        <taxon>Ecdysozoa</taxon>
        <taxon>Arthropoda</taxon>
        <taxon>Chelicerata</taxon>
        <taxon>Arachnida</taxon>
        <taxon>Araneae</taxon>
        <taxon>Araneomorphae</taxon>
        <taxon>Entelegynae</taxon>
        <taxon>Araneoidea</taxon>
        <taxon>Araneidae</taxon>
        <taxon>Araneus</taxon>
    </lineage>
</organism>
<feature type="region of interest" description="Disordered" evidence="2">
    <location>
        <begin position="1"/>
        <end position="33"/>
    </location>
</feature>
<keyword evidence="1" id="KW-0175">Coiled coil</keyword>
<dbReference type="Proteomes" id="UP000499080">
    <property type="component" value="Unassembled WGS sequence"/>
</dbReference>
<evidence type="ECO:0000313" key="4">
    <source>
        <dbReference type="Proteomes" id="UP000499080"/>
    </source>
</evidence>
<evidence type="ECO:0000313" key="3">
    <source>
        <dbReference type="EMBL" id="GBM30822.1"/>
    </source>
</evidence>
<proteinExistence type="predicted"/>
<keyword evidence="4" id="KW-1185">Reference proteome</keyword>
<evidence type="ECO:0000256" key="1">
    <source>
        <dbReference type="SAM" id="Coils"/>
    </source>
</evidence>
<protein>
    <submittedName>
        <fullName evidence="3">Uncharacterized protein</fullName>
    </submittedName>
</protein>
<gene>
    <name evidence="3" type="ORF">AVEN_52614_1</name>
</gene>
<name>A0A4Y2ENI4_ARAVE</name>
<dbReference type="OrthoDB" id="8122238at2759"/>
<sequence>MPGSTDGDSTDQEKDLSLPSTRKKSSKTTETTNGSILVPRLGWETSLYRPLTTSPTGWDLARSKKGLRFLASSVPGKLQYLISIFSKKSRDIQAAVREDIVSNIIAPLIQKFHSRETLHLAAIYDLQARPVNIEERTYQAKISSCEETIENLKTKLQLANTDLIEMNKDLSETAKSLMESSKEVKSFIKKSQPSFCDVLQSRPTATTRIPFTNQLSDYVVLLRPKGKGTTSDDNRKIAENALVCRNSADRVHRISKVSNGGLIIEAPSSADLQALRAEIVCILALENHFDISKPKRRRPPSYSLGCG</sequence>
<reference evidence="3 4" key="1">
    <citation type="journal article" date="2019" name="Sci. Rep.">
        <title>Orb-weaving spider Araneus ventricosus genome elucidates the spidroin gene catalogue.</title>
        <authorList>
            <person name="Kono N."/>
            <person name="Nakamura H."/>
            <person name="Ohtoshi R."/>
            <person name="Moran D.A.P."/>
            <person name="Shinohara A."/>
            <person name="Yoshida Y."/>
            <person name="Fujiwara M."/>
            <person name="Mori M."/>
            <person name="Tomita M."/>
            <person name="Arakawa K."/>
        </authorList>
    </citation>
    <scope>NUCLEOTIDE SEQUENCE [LARGE SCALE GENOMIC DNA]</scope>
</reference>
<evidence type="ECO:0000256" key="2">
    <source>
        <dbReference type="SAM" id="MobiDB-lite"/>
    </source>
</evidence>
<accession>A0A4Y2ENI4</accession>
<dbReference type="EMBL" id="BGPR01000669">
    <property type="protein sequence ID" value="GBM30822.1"/>
    <property type="molecule type" value="Genomic_DNA"/>
</dbReference>